<comment type="caution">
    <text evidence="2">The sequence shown here is derived from an EMBL/GenBank/DDBJ whole genome shotgun (WGS) entry which is preliminary data.</text>
</comment>
<keyword evidence="3" id="KW-1185">Reference proteome</keyword>
<feature type="region of interest" description="Disordered" evidence="1">
    <location>
        <begin position="30"/>
        <end position="64"/>
    </location>
</feature>
<evidence type="ECO:0000313" key="3">
    <source>
        <dbReference type="Proteomes" id="UP000289152"/>
    </source>
</evidence>
<feature type="compositionally biased region" description="Polar residues" evidence="1">
    <location>
        <begin position="240"/>
        <end position="258"/>
    </location>
</feature>
<organism evidence="2 3">
    <name type="scientific">Tremella mesenterica</name>
    <name type="common">Jelly fungus</name>
    <dbReference type="NCBI Taxonomy" id="5217"/>
    <lineage>
        <taxon>Eukaryota</taxon>
        <taxon>Fungi</taxon>
        <taxon>Dikarya</taxon>
        <taxon>Basidiomycota</taxon>
        <taxon>Agaricomycotina</taxon>
        <taxon>Tremellomycetes</taxon>
        <taxon>Tremellales</taxon>
        <taxon>Tremellaceae</taxon>
        <taxon>Tremella</taxon>
    </lineage>
</organism>
<evidence type="ECO:0000313" key="2">
    <source>
        <dbReference type="EMBL" id="RXK38198.1"/>
    </source>
</evidence>
<accession>A0A4Q1BK93</accession>
<gene>
    <name evidence="2" type="ORF">M231_04572</name>
</gene>
<feature type="compositionally biased region" description="Basic and acidic residues" evidence="1">
    <location>
        <begin position="51"/>
        <end position="63"/>
    </location>
</feature>
<dbReference type="AlphaFoldDB" id="A0A4Q1BK93"/>
<dbReference type="InParanoid" id="A0A4Q1BK93"/>
<feature type="compositionally biased region" description="Low complexity" evidence="1">
    <location>
        <begin position="282"/>
        <end position="303"/>
    </location>
</feature>
<proteinExistence type="predicted"/>
<feature type="compositionally biased region" description="Basic and acidic residues" evidence="1">
    <location>
        <begin position="206"/>
        <end position="215"/>
    </location>
</feature>
<protein>
    <submittedName>
        <fullName evidence="2">Uncharacterized protein</fullName>
    </submittedName>
</protein>
<name>A0A4Q1BK93_TREME</name>
<dbReference type="Proteomes" id="UP000289152">
    <property type="component" value="Unassembled WGS sequence"/>
</dbReference>
<sequence>MPYPPFVEGYEPNSNHAAAFGSTGENAGLDSSVSVACPSSTGSLSGGGSPAERKPSRPRGIREKSRKWKVINQETIPFDQHLVEVYDRIQRLALTVPPQSGLYDKESKITADDLLTFPDMLQLIAGQALKTKFGTRYDLSMEVADRLSATLLPVFDGEVTGETTLIPDIFRQRLTRLLKLFTSHPASVQDALNAIRFVPGWIRNGQSKDLERNGHDPVTSAIPSDGYAPPEGLPAVYPLSTEQQWTHSAPMPSSNFSDPPQRREEFVFNDQASSGRLFPNDGLPAQGNQQPPQQSSPPQQAPLHEWIGYE</sequence>
<evidence type="ECO:0000256" key="1">
    <source>
        <dbReference type="SAM" id="MobiDB-lite"/>
    </source>
</evidence>
<dbReference type="EMBL" id="SDIL01000052">
    <property type="protein sequence ID" value="RXK38198.1"/>
    <property type="molecule type" value="Genomic_DNA"/>
</dbReference>
<feature type="region of interest" description="Disordered" evidence="1">
    <location>
        <begin position="206"/>
        <end position="310"/>
    </location>
</feature>
<reference evidence="2 3" key="1">
    <citation type="submission" date="2016-06" db="EMBL/GenBank/DDBJ databases">
        <title>Evolution of pathogenesis and genome organization in the Tremellales.</title>
        <authorList>
            <person name="Cuomo C."/>
            <person name="Litvintseva A."/>
            <person name="Heitman J."/>
            <person name="Chen Y."/>
            <person name="Sun S."/>
            <person name="Springer D."/>
            <person name="Dromer F."/>
            <person name="Young S."/>
            <person name="Zeng Q."/>
            <person name="Chapman S."/>
            <person name="Gujja S."/>
            <person name="Saif S."/>
            <person name="Birren B."/>
        </authorList>
    </citation>
    <scope>NUCLEOTIDE SEQUENCE [LARGE SCALE GENOMIC DNA]</scope>
    <source>
        <strain evidence="2 3">ATCC 28783</strain>
    </source>
</reference>